<proteinExistence type="predicted"/>
<keyword evidence="3" id="KW-1185">Reference proteome</keyword>
<dbReference type="Proteomes" id="UP000799640">
    <property type="component" value="Unassembled WGS sequence"/>
</dbReference>
<dbReference type="EMBL" id="ML996699">
    <property type="protein sequence ID" value="KAF2398616.1"/>
    <property type="molecule type" value="Genomic_DNA"/>
</dbReference>
<name>A0A6G1HRX1_9PEZI</name>
<accession>A0A6G1HRX1</accession>
<dbReference type="AlphaFoldDB" id="A0A6G1HRX1"/>
<dbReference type="PANTHER" id="PTHR13379:SF0">
    <property type="entry name" value="UPF0415 PROTEIN C7ORF25"/>
    <property type="match status" value="1"/>
</dbReference>
<reference evidence="2" key="1">
    <citation type="journal article" date="2020" name="Stud. Mycol.">
        <title>101 Dothideomycetes genomes: a test case for predicting lifestyles and emergence of pathogens.</title>
        <authorList>
            <person name="Haridas S."/>
            <person name="Albert R."/>
            <person name="Binder M."/>
            <person name="Bloem J."/>
            <person name="Labutti K."/>
            <person name="Salamov A."/>
            <person name="Andreopoulos B."/>
            <person name="Baker S."/>
            <person name="Barry K."/>
            <person name="Bills G."/>
            <person name="Bluhm B."/>
            <person name="Cannon C."/>
            <person name="Castanera R."/>
            <person name="Culley D."/>
            <person name="Daum C."/>
            <person name="Ezra D."/>
            <person name="Gonzalez J."/>
            <person name="Henrissat B."/>
            <person name="Kuo A."/>
            <person name="Liang C."/>
            <person name="Lipzen A."/>
            <person name="Lutzoni F."/>
            <person name="Magnuson J."/>
            <person name="Mondo S."/>
            <person name="Nolan M."/>
            <person name="Ohm R."/>
            <person name="Pangilinan J."/>
            <person name="Park H.-J."/>
            <person name="Ramirez L."/>
            <person name="Alfaro M."/>
            <person name="Sun H."/>
            <person name="Tritt A."/>
            <person name="Yoshinaga Y."/>
            <person name="Zwiers L.-H."/>
            <person name="Turgeon B."/>
            <person name="Goodwin S."/>
            <person name="Spatafora J."/>
            <person name="Crous P."/>
            <person name="Grigoriev I."/>
        </authorList>
    </citation>
    <scope>NUCLEOTIDE SEQUENCE</scope>
    <source>
        <strain evidence="2">CBS 262.69</strain>
    </source>
</reference>
<evidence type="ECO:0000313" key="3">
    <source>
        <dbReference type="Proteomes" id="UP000799640"/>
    </source>
</evidence>
<feature type="domain" description="DUF1308" evidence="1">
    <location>
        <begin position="297"/>
        <end position="393"/>
    </location>
</feature>
<dbReference type="Pfam" id="PF07000">
    <property type="entry name" value="DUF1308"/>
    <property type="match status" value="1"/>
</dbReference>
<dbReference type="OrthoDB" id="441890at2759"/>
<evidence type="ECO:0000313" key="2">
    <source>
        <dbReference type="EMBL" id="KAF2398616.1"/>
    </source>
</evidence>
<dbReference type="PANTHER" id="PTHR13379">
    <property type="entry name" value="UNCHARACTERIZED DUF1308"/>
    <property type="match status" value="1"/>
</dbReference>
<sequence length="532" mass="59083">MSNAMKTTSKYEEEDFIMMDASSDEDDVEPWEVNTPGHPMAFLDVKSQTADNMVRRCHELIDELDIFYNACAEKRQTDKLECRHFRNDAVKELKAMENLRGASTTSPARVHELITTSNLPFLEATWQTAKHTTGLVSLKRHSSPVDVVASFGLQWIKLSTITPNRLMMDIAKEGYYWPGEDSSDSEDVPSWAQNNEAQFVYPGRDASVPSLPLFKLAHSILSTASNTRIRNRHPKVHFVLPRLAHGIHHQIDHVLSVLTQKGIHLTTARDLPPPPPPIKTLLPRLLSNPYASFTLTVNIDCTLLLALTSDISHARVPPTATPNPVIARQIAIEATEKLLPSTLWPAMAHRTLLTTNTAATRMRAIVEEIGTESERARAALLLSSHSLPVDAAEAAERSAAVRAVLQPLSSHKLPDSWLLPVYVVEEAELPRSRLAGCLTDALSAMNISVFGFGWVSGLTTLTANRVAVKAMERVFEEEERRRRDEEGPQVEVLGPDVWVCATARSLVAKEKTRRDGARGYIAGQMDEDEYGT</sequence>
<evidence type="ECO:0000259" key="1">
    <source>
        <dbReference type="Pfam" id="PF07000"/>
    </source>
</evidence>
<organism evidence="2 3">
    <name type="scientific">Trichodelitschia bisporula</name>
    <dbReference type="NCBI Taxonomy" id="703511"/>
    <lineage>
        <taxon>Eukaryota</taxon>
        <taxon>Fungi</taxon>
        <taxon>Dikarya</taxon>
        <taxon>Ascomycota</taxon>
        <taxon>Pezizomycotina</taxon>
        <taxon>Dothideomycetes</taxon>
        <taxon>Dothideomycetes incertae sedis</taxon>
        <taxon>Phaeotrichales</taxon>
        <taxon>Phaeotrichaceae</taxon>
        <taxon>Trichodelitschia</taxon>
    </lineage>
</organism>
<protein>
    <recommendedName>
        <fullName evidence="1">DUF1308 domain-containing protein</fullName>
    </recommendedName>
</protein>
<dbReference type="InterPro" id="IPR010733">
    <property type="entry name" value="DUF1308"/>
</dbReference>
<gene>
    <name evidence="2" type="ORF">EJ06DRAFT_512645</name>
</gene>